<organism evidence="1 2">
    <name type="scientific">Streptomyces fungicidicus</name>
    <dbReference type="NCBI Taxonomy" id="68203"/>
    <lineage>
        <taxon>Bacteria</taxon>
        <taxon>Bacillati</taxon>
        <taxon>Actinomycetota</taxon>
        <taxon>Actinomycetes</taxon>
        <taxon>Kitasatosporales</taxon>
        <taxon>Streptomycetaceae</taxon>
        <taxon>Streptomyces</taxon>
    </lineage>
</organism>
<accession>A0ACC7Y379</accession>
<dbReference type="EMBL" id="JAANNW010000018">
    <property type="protein sequence ID" value="NUV76453.1"/>
    <property type="molecule type" value="Genomic_DNA"/>
</dbReference>
<protein>
    <submittedName>
        <fullName evidence="1">Uncharacterized protein</fullName>
    </submittedName>
</protein>
<evidence type="ECO:0000313" key="1">
    <source>
        <dbReference type="EMBL" id="NUV76453.1"/>
    </source>
</evidence>
<gene>
    <name evidence="1" type="ORF">G6W56_20350</name>
</gene>
<proteinExistence type="predicted"/>
<evidence type="ECO:0000313" key="2">
    <source>
        <dbReference type="Proteomes" id="UP000556843"/>
    </source>
</evidence>
<dbReference type="Proteomes" id="UP000556843">
    <property type="component" value="Unassembled WGS sequence"/>
</dbReference>
<reference evidence="1" key="1">
    <citation type="submission" date="2020-03" db="EMBL/GenBank/DDBJ databases">
        <title>Complete genome sequence of sixteen Streptomyces strains facilitates identification of candidate genes involved in plant growth-promotion in grain legumes and cereals.</title>
        <authorList>
            <person name="Gopalakrishnan S."/>
            <person name="Thakur V."/>
            <person name="Saxena R."/>
            <person name="Vadlamudi S."/>
            <person name="Purohit S."/>
            <person name="Kumar V."/>
            <person name="Rathore A."/>
            <person name="Chitikineni A."/>
            <person name="Varshney R.K."/>
        </authorList>
    </citation>
    <scope>NUCLEOTIDE SEQUENCE</scope>
    <source>
        <strain evidence="1">CAI-93</strain>
    </source>
</reference>
<comment type="caution">
    <text evidence="1">The sequence shown here is derived from an EMBL/GenBank/DDBJ whole genome shotgun (WGS) entry which is preliminary data.</text>
</comment>
<name>A0ACC7Y379_9ACTN</name>
<keyword evidence="2" id="KW-1185">Reference proteome</keyword>
<sequence length="72" mass="7907">MQAPPEFNPMRFPPCRCKRCVPPPGDEAEPAEPTEADPAARQPAPVDPRPRYVRCPMLACGRLHELGPGMAE</sequence>